<dbReference type="GO" id="GO:0009341">
    <property type="term" value="C:beta-galactosidase complex"/>
    <property type="evidence" value="ECO:0007669"/>
    <property type="project" value="InterPro"/>
</dbReference>
<feature type="domain" description="Beta galactosidase small chain/" evidence="5">
    <location>
        <begin position="2"/>
        <end position="152"/>
    </location>
</feature>
<evidence type="ECO:0000256" key="3">
    <source>
        <dbReference type="ARBA" id="ARBA00022801"/>
    </source>
</evidence>
<dbReference type="Proteomes" id="UP000028630">
    <property type="component" value="Unassembled WGS sequence"/>
</dbReference>
<dbReference type="PANTHER" id="PTHR46323:SF2">
    <property type="entry name" value="BETA-GALACTOSIDASE"/>
    <property type="match status" value="1"/>
</dbReference>
<dbReference type="GO" id="GO:0030246">
    <property type="term" value="F:carbohydrate binding"/>
    <property type="evidence" value="ECO:0007669"/>
    <property type="project" value="InterPro"/>
</dbReference>
<comment type="catalytic activity">
    <reaction evidence="1">
        <text>Hydrolysis of terminal non-reducing beta-D-galactose residues in beta-D-galactosides.</text>
        <dbReference type="EC" id="3.2.1.23"/>
    </reaction>
</comment>
<evidence type="ECO:0000256" key="4">
    <source>
        <dbReference type="ARBA" id="ARBA00023295"/>
    </source>
</evidence>
<dbReference type="InterPro" id="IPR050347">
    <property type="entry name" value="Bact_Beta-galactosidase"/>
</dbReference>
<evidence type="ECO:0000259" key="5">
    <source>
        <dbReference type="SMART" id="SM01038"/>
    </source>
</evidence>
<protein>
    <recommendedName>
        <fullName evidence="2">beta-galactosidase</fullName>
        <ecNumber evidence="2">3.2.1.23</ecNumber>
    </recommendedName>
</protein>
<evidence type="ECO:0000313" key="6">
    <source>
        <dbReference type="EMBL" id="KFC08768.1"/>
    </source>
</evidence>
<dbReference type="SUPFAM" id="SSF74650">
    <property type="entry name" value="Galactose mutarotase-like"/>
    <property type="match status" value="1"/>
</dbReference>
<dbReference type="InterPro" id="IPR011013">
    <property type="entry name" value="Gal_mutarotase_sf_dom"/>
</dbReference>
<keyword evidence="4 6" id="KW-0326">Glycosidase</keyword>
<dbReference type="eggNOG" id="COG3250">
    <property type="taxonomic scope" value="Bacteria"/>
</dbReference>
<dbReference type="AlphaFoldDB" id="A0A085AEX3"/>
<keyword evidence="3 6" id="KW-0378">Hydrolase</keyword>
<evidence type="ECO:0000256" key="2">
    <source>
        <dbReference type="ARBA" id="ARBA00012756"/>
    </source>
</evidence>
<evidence type="ECO:0000256" key="1">
    <source>
        <dbReference type="ARBA" id="ARBA00001412"/>
    </source>
</evidence>
<dbReference type="PANTHER" id="PTHR46323">
    <property type="entry name" value="BETA-GALACTOSIDASE"/>
    <property type="match status" value="1"/>
</dbReference>
<evidence type="ECO:0000313" key="7">
    <source>
        <dbReference type="Proteomes" id="UP000028630"/>
    </source>
</evidence>
<dbReference type="GO" id="GO:0005990">
    <property type="term" value="P:lactose catabolic process"/>
    <property type="evidence" value="ECO:0007669"/>
    <property type="project" value="TreeGrafter"/>
</dbReference>
<gene>
    <name evidence="6" type="ORF">GTGU_01306</name>
</gene>
<organism evidence="6 7">
    <name type="scientific">Trabulsiella guamensis ATCC 49490</name>
    <dbReference type="NCBI Taxonomy" id="1005994"/>
    <lineage>
        <taxon>Bacteria</taxon>
        <taxon>Pseudomonadati</taxon>
        <taxon>Pseudomonadota</taxon>
        <taxon>Gammaproteobacteria</taxon>
        <taxon>Enterobacterales</taxon>
        <taxon>Enterobacteriaceae</taxon>
        <taxon>Trabulsiella</taxon>
    </lineage>
</organism>
<dbReference type="InterPro" id="IPR014718">
    <property type="entry name" value="GH-type_carb-bd"/>
</dbReference>
<dbReference type="Pfam" id="PF02929">
    <property type="entry name" value="Bgal_small_N"/>
    <property type="match status" value="1"/>
</dbReference>
<dbReference type="GO" id="GO:0004565">
    <property type="term" value="F:beta-galactosidase activity"/>
    <property type="evidence" value="ECO:0007669"/>
    <property type="project" value="UniProtKB-EC"/>
</dbReference>
<dbReference type="EC" id="3.2.1.23" evidence="2"/>
<keyword evidence="7" id="KW-1185">Reference proteome</keyword>
<dbReference type="InterPro" id="IPR004199">
    <property type="entry name" value="B-gal_small/dom_5"/>
</dbReference>
<name>A0A085AEX3_9ENTR</name>
<dbReference type="Gene3D" id="2.70.98.10">
    <property type="match status" value="1"/>
</dbReference>
<dbReference type="SMART" id="SM01038">
    <property type="entry name" value="Bgal_small_N"/>
    <property type="match status" value="1"/>
</dbReference>
<comment type="caution">
    <text evidence="6">The sequence shown here is derived from an EMBL/GenBank/DDBJ whole genome shotgun (WGS) entry which is preliminary data.</text>
</comment>
<accession>A0A085AEX3</accession>
<sequence length="154" mass="17735">MQVAADIPPPARIGLHCQLDETAADVSWLGLGPHENYPDRKLAARQGRWTLPLSELFTPYVFPSENGLRCDTRELHYGVHHLQGAFHFGLSRYSQRQLHDTTHRHRLREEPGTWLNLDAFHMGVGGDDSWSPSVSPEFLLPQRRVHYAFSWRQD</sequence>
<dbReference type="EMBL" id="JMTB01000048">
    <property type="protein sequence ID" value="KFC08768.1"/>
    <property type="molecule type" value="Genomic_DNA"/>
</dbReference>
<proteinExistence type="predicted"/>
<reference evidence="7" key="1">
    <citation type="submission" date="2014-05" db="EMBL/GenBank/DDBJ databases">
        <title>ATOL: Assembling a taxonomically balanced genome-scale reconstruction of the evolutionary history of the Enterobacteriaceae.</title>
        <authorList>
            <person name="Plunkett G. III"/>
            <person name="Neeno-Eckwall E.C."/>
            <person name="Glasner J.D."/>
            <person name="Perna N.T."/>
        </authorList>
    </citation>
    <scope>NUCLEOTIDE SEQUENCE [LARGE SCALE GENOMIC DNA]</scope>
    <source>
        <strain evidence="7">ATCC 49490</strain>
    </source>
</reference>